<feature type="region of interest" description="Disordered" evidence="2">
    <location>
        <begin position="76"/>
        <end position="98"/>
    </location>
</feature>
<dbReference type="InterPro" id="IPR050253">
    <property type="entry name" value="Seed_Storage-Functional"/>
</dbReference>
<evidence type="ECO:0000256" key="3">
    <source>
        <dbReference type="SAM" id="SignalP"/>
    </source>
</evidence>
<dbReference type="InterPro" id="IPR006045">
    <property type="entry name" value="Cupin_1"/>
</dbReference>
<feature type="region of interest" description="Disordered" evidence="2">
    <location>
        <begin position="500"/>
        <end position="522"/>
    </location>
</feature>
<feature type="domain" description="Cupin type-1" evidence="4">
    <location>
        <begin position="228"/>
        <end position="386"/>
    </location>
</feature>
<evidence type="ECO:0000256" key="1">
    <source>
        <dbReference type="ARBA" id="ARBA00023597"/>
    </source>
</evidence>
<dbReference type="SUPFAM" id="SSF51182">
    <property type="entry name" value="RmlC-like cupins"/>
    <property type="match status" value="2"/>
</dbReference>
<organism evidence="5 6">
    <name type="scientific">Sesamum alatum</name>
    <dbReference type="NCBI Taxonomy" id="300844"/>
    <lineage>
        <taxon>Eukaryota</taxon>
        <taxon>Viridiplantae</taxon>
        <taxon>Streptophyta</taxon>
        <taxon>Embryophyta</taxon>
        <taxon>Tracheophyta</taxon>
        <taxon>Spermatophyta</taxon>
        <taxon>Magnoliopsida</taxon>
        <taxon>eudicotyledons</taxon>
        <taxon>Gunneridae</taxon>
        <taxon>Pentapetalae</taxon>
        <taxon>asterids</taxon>
        <taxon>lamiids</taxon>
        <taxon>Lamiales</taxon>
        <taxon>Pedaliaceae</taxon>
        <taxon>Sesamum</taxon>
    </lineage>
</organism>
<dbReference type="AlphaFoldDB" id="A0AAE1Y8J3"/>
<evidence type="ECO:0000313" key="6">
    <source>
        <dbReference type="Proteomes" id="UP001293254"/>
    </source>
</evidence>
<keyword evidence="6" id="KW-1185">Reference proteome</keyword>
<evidence type="ECO:0000313" key="5">
    <source>
        <dbReference type="EMBL" id="KAK4425648.1"/>
    </source>
</evidence>
<evidence type="ECO:0000256" key="2">
    <source>
        <dbReference type="SAM" id="MobiDB-lite"/>
    </source>
</evidence>
<sequence>MAVIKLNTKISLLLLLTLSLLLLPSHCYTNPGLQEEEEESAEEGLFKCFVSCDKRQENERELSQCEQRCVQEYHERKREEGEERGGRGGGGGEETVVPKIEEPRKVYEQCLSKCHKTEGSRQQYQCRRTCERQYEQQQREQRGGGGEEEGTVENHHRRDPDQQYKQCQSRCGRERRGEERQYCQQKCQWEYERQKREQGREYGGGGDSTNPRKESREEEEGQEGNNPYFFESQRFDSKYRTEEGHVKLLERFSKKSELLQGVDNYRLAVLEANPNTFVLPHHSDAESVLVVVGGKGTISYVWQNQRKSYNVKRGDVMRVPAGSILYLINRDDNEKLHVLKLLQPVNTPGRFKEYFGVGGENPESFYRTFSNEILEAAFNVPGERLKRLFGQQKKGVIIRASKEQIRALSGQESESSSRGRREESWGPFNLLDEQPLFSNRYGQYFEASPNDYQQLKDLDVSVGFMNIKKGGMIAPYYNTRSTKLVVVVGGSGRFEMACPHLSAQSKQGSQGRKEREGETTSNVHYQKVSARLSVGDVFIVPAGHPIATIASQDSNLQLVAFGIKGSYNQKYFLAGKDNIWNQVQSEAKELSFKTPAREVEEILRSQEQSYFLPGPGQREEGGKGHHVASILDFVGF</sequence>
<feature type="chain" id="PRO_5041933893" evidence="3">
    <location>
        <begin position="28"/>
        <end position="636"/>
    </location>
</feature>
<evidence type="ECO:0000259" key="4">
    <source>
        <dbReference type="SMART" id="SM00835"/>
    </source>
</evidence>
<comment type="caution">
    <text evidence="5">The sequence shown here is derived from an EMBL/GenBank/DDBJ whole genome shotgun (WGS) entry which is preliminary data.</text>
</comment>
<feature type="compositionally biased region" description="Basic and acidic residues" evidence="2">
    <location>
        <begin position="76"/>
        <end position="86"/>
    </location>
</feature>
<dbReference type="Gene3D" id="2.60.120.10">
    <property type="entry name" value="Jelly Rolls"/>
    <property type="match status" value="2"/>
</dbReference>
<feature type="region of interest" description="Disordered" evidence="2">
    <location>
        <begin position="137"/>
        <end position="166"/>
    </location>
</feature>
<dbReference type="SMART" id="SM00835">
    <property type="entry name" value="Cupin_1"/>
    <property type="match status" value="2"/>
</dbReference>
<keyword evidence="3" id="KW-0732">Signal</keyword>
<dbReference type="Proteomes" id="UP001293254">
    <property type="component" value="Unassembled WGS sequence"/>
</dbReference>
<dbReference type="EMBL" id="JACGWO010000006">
    <property type="protein sequence ID" value="KAK4425648.1"/>
    <property type="molecule type" value="Genomic_DNA"/>
</dbReference>
<name>A0AAE1Y8J3_9LAMI</name>
<accession>A0AAE1Y8J3</accession>
<gene>
    <name evidence="5" type="ORF">Salat_1758800</name>
</gene>
<protein>
    <submittedName>
        <fullName evidence="5">Vicilin Car i</fullName>
    </submittedName>
</protein>
<feature type="compositionally biased region" description="Basic and acidic residues" evidence="2">
    <location>
        <begin position="152"/>
        <end position="162"/>
    </location>
</feature>
<dbReference type="InterPro" id="IPR011051">
    <property type="entry name" value="RmlC_Cupin_sf"/>
</dbReference>
<dbReference type="CDD" id="cd02245">
    <property type="entry name" value="cupin_7S_vicilin-like_C"/>
    <property type="match status" value="1"/>
</dbReference>
<dbReference type="PANTHER" id="PTHR31189">
    <property type="entry name" value="OS03G0336100 PROTEIN-RELATED"/>
    <property type="match status" value="1"/>
</dbReference>
<reference evidence="5" key="2">
    <citation type="journal article" date="2024" name="Plant">
        <title>Genomic evolution and insights into agronomic trait innovations of Sesamum species.</title>
        <authorList>
            <person name="Miao H."/>
            <person name="Wang L."/>
            <person name="Qu L."/>
            <person name="Liu H."/>
            <person name="Sun Y."/>
            <person name="Le M."/>
            <person name="Wang Q."/>
            <person name="Wei S."/>
            <person name="Zheng Y."/>
            <person name="Lin W."/>
            <person name="Duan Y."/>
            <person name="Cao H."/>
            <person name="Xiong S."/>
            <person name="Wang X."/>
            <person name="Wei L."/>
            <person name="Li C."/>
            <person name="Ma Q."/>
            <person name="Ju M."/>
            <person name="Zhao R."/>
            <person name="Li G."/>
            <person name="Mu C."/>
            <person name="Tian Q."/>
            <person name="Mei H."/>
            <person name="Zhang T."/>
            <person name="Gao T."/>
            <person name="Zhang H."/>
        </authorList>
    </citation>
    <scope>NUCLEOTIDE SEQUENCE</scope>
    <source>
        <strain evidence="5">3651</strain>
    </source>
</reference>
<reference evidence="5" key="1">
    <citation type="submission" date="2020-06" db="EMBL/GenBank/DDBJ databases">
        <authorList>
            <person name="Li T."/>
            <person name="Hu X."/>
            <person name="Zhang T."/>
            <person name="Song X."/>
            <person name="Zhang H."/>
            <person name="Dai N."/>
            <person name="Sheng W."/>
            <person name="Hou X."/>
            <person name="Wei L."/>
        </authorList>
    </citation>
    <scope>NUCLEOTIDE SEQUENCE</scope>
    <source>
        <strain evidence="5">3651</strain>
        <tissue evidence="5">Leaf</tissue>
    </source>
</reference>
<proteinExistence type="inferred from homology"/>
<dbReference type="PANTHER" id="PTHR31189:SF41">
    <property type="entry name" value="VICILIN C72"/>
    <property type="match status" value="1"/>
</dbReference>
<comment type="similarity">
    <text evidence="1">Belongs to the 7S seed storage protein family.</text>
</comment>
<feature type="signal peptide" evidence="3">
    <location>
        <begin position="1"/>
        <end position="27"/>
    </location>
</feature>
<dbReference type="Pfam" id="PF00190">
    <property type="entry name" value="Cupin_1"/>
    <property type="match status" value="2"/>
</dbReference>
<feature type="region of interest" description="Disordered" evidence="2">
    <location>
        <begin position="197"/>
        <end position="230"/>
    </location>
</feature>
<feature type="domain" description="Cupin type-1" evidence="4">
    <location>
        <begin position="428"/>
        <end position="600"/>
    </location>
</feature>
<dbReference type="InterPro" id="IPR014710">
    <property type="entry name" value="RmlC-like_jellyroll"/>
</dbReference>
<dbReference type="CDD" id="cd02244">
    <property type="entry name" value="cupin_7S_vicilin-like_N"/>
    <property type="match status" value="1"/>
</dbReference>